<dbReference type="STRING" id="282676.B6F84_01340"/>
<dbReference type="InterPro" id="IPR045336">
    <property type="entry name" value="MmgE_PrpD_N"/>
</dbReference>
<dbReference type="PANTHER" id="PTHR16943:SF8">
    <property type="entry name" value="2-METHYLCITRATE DEHYDRATASE"/>
    <property type="match status" value="1"/>
</dbReference>
<dbReference type="InterPro" id="IPR042188">
    <property type="entry name" value="MmgE/PrpD_sf_2"/>
</dbReference>
<dbReference type="SUPFAM" id="SSF103378">
    <property type="entry name" value="2-methylcitrate dehydratase PrpD"/>
    <property type="match status" value="1"/>
</dbReference>
<dbReference type="RefSeq" id="WP_148690550.1">
    <property type="nucleotide sequence ID" value="NZ_CP020477.1"/>
</dbReference>
<evidence type="ECO:0000313" key="4">
    <source>
        <dbReference type="EMBL" id="ARM74799.1"/>
    </source>
</evidence>
<dbReference type="InterPro" id="IPR045337">
    <property type="entry name" value="MmgE_PrpD_C"/>
</dbReference>
<dbReference type="GO" id="GO:0016829">
    <property type="term" value="F:lyase activity"/>
    <property type="evidence" value="ECO:0007669"/>
    <property type="project" value="InterPro"/>
</dbReference>
<accession>A0A1W6JX23</accession>
<dbReference type="InterPro" id="IPR036148">
    <property type="entry name" value="MmgE/PrpD_sf"/>
</dbReference>
<dbReference type="OrthoDB" id="43639at2157"/>
<evidence type="ECO:0000256" key="1">
    <source>
        <dbReference type="ARBA" id="ARBA00006174"/>
    </source>
</evidence>
<comment type="similarity">
    <text evidence="1">Belongs to the PrpD family.</text>
</comment>
<organism evidence="4 5">
    <name type="scientific">Acidianus manzaensis</name>
    <dbReference type="NCBI Taxonomy" id="282676"/>
    <lineage>
        <taxon>Archaea</taxon>
        <taxon>Thermoproteota</taxon>
        <taxon>Thermoprotei</taxon>
        <taxon>Sulfolobales</taxon>
        <taxon>Sulfolobaceae</taxon>
        <taxon>Acidianus</taxon>
    </lineage>
</organism>
<proteinExistence type="inferred from homology"/>
<dbReference type="Gene3D" id="1.10.4100.10">
    <property type="entry name" value="2-methylcitrate dehydratase PrpD"/>
    <property type="match status" value="1"/>
</dbReference>
<dbReference type="KEGG" id="aman:B6F84_01340"/>
<dbReference type="GeneID" id="41589521"/>
<evidence type="ECO:0000259" key="2">
    <source>
        <dbReference type="Pfam" id="PF03972"/>
    </source>
</evidence>
<dbReference type="InterPro" id="IPR005656">
    <property type="entry name" value="MmgE_PrpD"/>
</dbReference>
<protein>
    <submittedName>
        <fullName evidence="4">2-methylcitrate dehydratase</fullName>
    </submittedName>
</protein>
<evidence type="ECO:0000259" key="3">
    <source>
        <dbReference type="Pfam" id="PF19305"/>
    </source>
</evidence>
<keyword evidence="5" id="KW-1185">Reference proteome</keyword>
<dbReference type="Pfam" id="PF19305">
    <property type="entry name" value="MmgE_PrpD_C"/>
    <property type="match status" value="1"/>
</dbReference>
<sequence length="424" mass="47717">MELAKIISEYVTSVNYSDLKDKEIHEAKRRIIDSIAVGKASLNSEPSKITERLFNRYLGDGLTLSGNSISPDLASFYNTLAIRYLDFNDTYLSLEPLHPSDMLGGLFSLGKDKKGKDLILSLIVGYEIGTRLCDSASLRKIGFDHVNFLEIATAAALSKYLNLDRNATYNAISISIVPHIALRQTRTGKLSMWKAGAAAEAVRNATFSVLLAKEGFTGPENPFSGNMGFNKLITELDLSKFDNLGTSKILSTSMKKYPVEYHAEAAVEAALNIQYQGEIRRIYVETYEAGVSILADKEKWRPENKETADHSLPFIIASTLLFRNMWLDNYSKIKDEKVIELMDKIQVLENDEYTKIYPKELPIKLEIITDKGKFETEVRSPRGYYNNPMSDAEVEEKAMKLGLGKEKISELWNMENMEVEKIVA</sequence>
<name>A0A1W6JX23_9CREN</name>
<gene>
    <name evidence="4" type="ORF">B6F84_01340</name>
</gene>
<reference evidence="4 5" key="1">
    <citation type="submission" date="2017-03" db="EMBL/GenBank/DDBJ databases">
        <title>Sulfur activation and transportation mechanism of thermophilic Archaea Acidianus manzaensis YN-25.</title>
        <authorList>
            <person name="Ma Y."/>
            <person name="Yang Y."/>
            <person name="Xia J."/>
        </authorList>
    </citation>
    <scope>NUCLEOTIDE SEQUENCE [LARGE SCALE GENOMIC DNA]</scope>
    <source>
        <strain evidence="4 5">YN-25</strain>
    </source>
</reference>
<dbReference type="Pfam" id="PF03972">
    <property type="entry name" value="MmgE_PrpD_N"/>
    <property type="match status" value="1"/>
</dbReference>
<dbReference type="AlphaFoldDB" id="A0A1W6JX23"/>
<dbReference type="Gene3D" id="3.30.1330.120">
    <property type="entry name" value="2-methylcitrate dehydratase PrpD"/>
    <property type="match status" value="1"/>
</dbReference>
<evidence type="ECO:0000313" key="5">
    <source>
        <dbReference type="Proteomes" id="UP000193404"/>
    </source>
</evidence>
<feature type="domain" description="MmgE/PrpD C-terminal" evidence="3">
    <location>
        <begin position="257"/>
        <end position="401"/>
    </location>
</feature>
<dbReference type="InterPro" id="IPR042183">
    <property type="entry name" value="MmgE/PrpD_sf_1"/>
</dbReference>
<dbReference type="PANTHER" id="PTHR16943">
    <property type="entry name" value="2-METHYLCITRATE DEHYDRATASE-RELATED"/>
    <property type="match status" value="1"/>
</dbReference>
<dbReference type="EMBL" id="CP020477">
    <property type="protein sequence ID" value="ARM74799.1"/>
    <property type="molecule type" value="Genomic_DNA"/>
</dbReference>
<feature type="domain" description="MmgE/PrpD N-terminal" evidence="2">
    <location>
        <begin position="7"/>
        <end position="234"/>
    </location>
</feature>
<dbReference type="Proteomes" id="UP000193404">
    <property type="component" value="Chromosome"/>
</dbReference>